<sequence>MEIPPEIFHALSEIGFTKYEILTYWSLLVYGPSTAKEISVRSGIPYNRVYDTIASLKLRGFVTEIEGRTKVYAAYSPKIAFFRFKKELEMVREKLEEALKNAKPESQKPAIWRSNSFEEAIEMFREILDSAKNEVIVVVPSEFFDEIKQNLLKTLERGVTVSLYTDEVSNLLDFKDKGNLFVRQFYKLNHLIGMRDGEEVVNIQNVSFRPKNPPSFRATYPEIIFSQYSLIIEIFKESSLEAEFINNPQDIRFFAMFHAVDFVKRHIKDRAILAEVEGKNLKTNKLETIHGNIIGYTLSFKEAINNIHLESENGVVKLGGMFAVLEDYETTKIKLTIS</sequence>
<dbReference type="Pfam" id="PF11495">
    <property type="entry name" value="Regulator_TrmB"/>
    <property type="match status" value="1"/>
</dbReference>
<dbReference type="InterPro" id="IPR021586">
    <property type="entry name" value="Tscrpt_reg_TrmB_C"/>
</dbReference>
<dbReference type="PANTHER" id="PTHR34293">
    <property type="entry name" value="HTH-TYPE TRANSCRIPTIONAL REGULATOR TRMBL2"/>
    <property type="match status" value="1"/>
</dbReference>
<dbReference type="eggNOG" id="arCOG02038">
    <property type="taxonomic scope" value="Archaea"/>
</dbReference>
<name>A0A075LSZ4_9EURY</name>
<accession>A0A075LSZ4</accession>
<feature type="domain" description="Transcription regulator TrmB C-terminal" evidence="7">
    <location>
        <begin position="110"/>
        <end position="336"/>
    </location>
</feature>
<evidence type="ECO:0000256" key="5">
    <source>
        <dbReference type="SAM" id="Coils"/>
    </source>
</evidence>
<dbReference type="NCBIfam" id="NF040851">
    <property type="entry name" value="tran_reg_TrmB"/>
    <property type="match status" value="1"/>
</dbReference>
<dbReference type="RefSeq" id="WP_048164992.1">
    <property type="nucleotide sequence ID" value="NZ_CP006019.1"/>
</dbReference>
<keyword evidence="3" id="KW-0238">DNA-binding</keyword>
<dbReference type="CDD" id="cd09124">
    <property type="entry name" value="PLDc_like_TrmB_middle"/>
    <property type="match status" value="1"/>
</dbReference>
<dbReference type="Pfam" id="PF01978">
    <property type="entry name" value="TrmB"/>
    <property type="match status" value="1"/>
</dbReference>
<dbReference type="Gene3D" id="2.30.30.690">
    <property type="match status" value="1"/>
</dbReference>
<evidence type="ECO:0000259" key="7">
    <source>
        <dbReference type="Pfam" id="PF11495"/>
    </source>
</evidence>
<comment type="similarity">
    <text evidence="1">Belongs to the transcriptional regulator TrmB family.</text>
</comment>
<dbReference type="Proteomes" id="UP000027981">
    <property type="component" value="Chromosome"/>
</dbReference>
<evidence type="ECO:0000256" key="1">
    <source>
        <dbReference type="ARBA" id="ARBA00007287"/>
    </source>
</evidence>
<dbReference type="InterPro" id="IPR036390">
    <property type="entry name" value="WH_DNA-bd_sf"/>
</dbReference>
<evidence type="ECO:0000256" key="3">
    <source>
        <dbReference type="ARBA" id="ARBA00023125"/>
    </source>
</evidence>
<keyword evidence="4" id="KW-0804">Transcription</keyword>
<proteinExistence type="inferred from homology"/>
<keyword evidence="5" id="KW-0175">Coiled coil</keyword>
<dbReference type="GeneID" id="24842147"/>
<dbReference type="STRING" id="1343739.PAP_05115"/>
<feature type="coiled-coil region" evidence="5">
    <location>
        <begin position="85"/>
        <end position="134"/>
    </location>
</feature>
<evidence type="ECO:0000259" key="6">
    <source>
        <dbReference type="Pfam" id="PF01978"/>
    </source>
</evidence>
<dbReference type="GO" id="GO:0003677">
    <property type="term" value="F:DNA binding"/>
    <property type="evidence" value="ECO:0007669"/>
    <property type="project" value="UniProtKB-KW"/>
</dbReference>
<gene>
    <name evidence="8" type="ORF">PAP_05115</name>
</gene>
<dbReference type="SUPFAM" id="SSF56024">
    <property type="entry name" value="Phospholipase D/nuclease"/>
    <property type="match status" value="1"/>
</dbReference>
<evidence type="ECO:0000256" key="4">
    <source>
        <dbReference type="ARBA" id="ARBA00023163"/>
    </source>
</evidence>
<feature type="domain" description="Transcription regulator TrmB N-terminal" evidence="6">
    <location>
        <begin position="11"/>
        <end position="78"/>
    </location>
</feature>
<protein>
    <submittedName>
        <fullName evidence="8">TrmB family transcriptional regulator</fullName>
    </submittedName>
</protein>
<reference evidence="9" key="1">
    <citation type="submission" date="2013-06" db="EMBL/GenBank/DDBJ databases">
        <title>Complete Genome Sequence of Hyperthermophilic Palaeococcus pacificus DY20341T, Isolated from a Deep-Sea Hydrothermal Sediments.</title>
        <authorList>
            <person name="Zeng X."/>
            <person name="Shao Z."/>
        </authorList>
    </citation>
    <scope>NUCLEOTIDE SEQUENCE [LARGE SCALE GENOMIC DNA]</scope>
    <source>
        <strain evidence="9">DY20341</strain>
    </source>
</reference>
<organism evidence="8 9">
    <name type="scientific">Palaeococcus pacificus DY20341</name>
    <dbReference type="NCBI Taxonomy" id="1343739"/>
    <lineage>
        <taxon>Archaea</taxon>
        <taxon>Methanobacteriati</taxon>
        <taxon>Methanobacteriota</taxon>
        <taxon>Thermococci</taxon>
        <taxon>Thermococcales</taxon>
        <taxon>Thermococcaceae</taxon>
        <taxon>Palaeococcus</taxon>
    </lineage>
</organism>
<evidence type="ECO:0000313" key="9">
    <source>
        <dbReference type="Proteomes" id="UP000027981"/>
    </source>
</evidence>
<dbReference type="InterPro" id="IPR051797">
    <property type="entry name" value="TrmB-like"/>
</dbReference>
<dbReference type="PANTHER" id="PTHR34293:SF1">
    <property type="entry name" value="HTH-TYPE TRANSCRIPTIONAL REGULATOR TRMBL2"/>
    <property type="match status" value="1"/>
</dbReference>
<dbReference type="KEGG" id="ppac:PAP_05115"/>
<dbReference type="InterPro" id="IPR002831">
    <property type="entry name" value="Tscrpt_reg_TrmB_N"/>
</dbReference>
<dbReference type="AlphaFoldDB" id="A0A075LSZ4"/>
<dbReference type="SUPFAM" id="SSF159071">
    <property type="entry name" value="TrmB C-terminal domain-like"/>
    <property type="match status" value="1"/>
</dbReference>
<dbReference type="EMBL" id="CP006019">
    <property type="protein sequence ID" value="AIF69434.1"/>
    <property type="molecule type" value="Genomic_DNA"/>
</dbReference>
<dbReference type="HOGENOM" id="CLU_062979_2_0_2"/>
<keyword evidence="9" id="KW-1185">Reference proteome</keyword>
<evidence type="ECO:0000256" key="2">
    <source>
        <dbReference type="ARBA" id="ARBA00023015"/>
    </source>
</evidence>
<keyword evidence="2" id="KW-0805">Transcription regulation</keyword>
<dbReference type="Gene3D" id="1.10.10.10">
    <property type="entry name" value="Winged helix-like DNA-binding domain superfamily/Winged helix DNA-binding domain"/>
    <property type="match status" value="1"/>
</dbReference>
<dbReference type="InterPro" id="IPR054965">
    <property type="entry name" value="tran_reg_TrmB"/>
</dbReference>
<dbReference type="SUPFAM" id="SSF46785">
    <property type="entry name" value="Winged helix' DNA-binding domain"/>
    <property type="match status" value="1"/>
</dbReference>
<reference evidence="8 9" key="2">
    <citation type="journal article" date="2015" name="Genome Announc.">
        <title>Complete Genome Sequence of Hyperthermophilic Piezophilic Archaeon Palaeococcus pacificus DY20341T, Isolated from Deep-Sea Hydrothermal Sediments.</title>
        <authorList>
            <person name="Zeng X."/>
            <person name="Jebbar M."/>
            <person name="Shao Z."/>
        </authorList>
    </citation>
    <scope>NUCLEOTIDE SEQUENCE [LARGE SCALE GENOMIC DNA]</scope>
    <source>
        <strain evidence="8 9">DY20341</strain>
    </source>
</reference>
<dbReference type="InterPro" id="IPR036388">
    <property type="entry name" value="WH-like_DNA-bd_sf"/>
</dbReference>
<dbReference type="OrthoDB" id="96194at2157"/>
<dbReference type="Gene3D" id="3.30.870.10">
    <property type="entry name" value="Endonuclease Chain A"/>
    <property type="match status" value="1"/>
</dbReference>
<evidence type="ECO:0000313" key="8">
    <source>
        <dbReference type="EMBL" id="AIF69434.1"/>
    </source>
</evidence>